<dbReference type="eggNOG" id="COG4928">
    <property type="taxonomic scope" value="Bacteria"/>
</dbReference>
<dbReference type="SUPFAM" id="SSF52540">
    <property type="entry name" value="P-loop containing nucleoside triphosphate hydrolases"/>
    <property type="match status" value="1"/>
</dbReference>
<protein>
    <submittedName>
        <fullName evidence="1">Uncharacterized protein</fullName>
    </submittedName>
</protein>
<sequence length="432" mass="49253">MTQDIHRFYKACNPSQILSDSDNHQPYQLNYSPVRGLRVMGAMKEKIRCAPLVMATCQLFTGYIGTGKTVELLQLKTELEQELFHVVYFDAKDDVDLADLDIEILMMVIAQRIIQSLEALNINISETFSTDLLSALSELPEISPTSLGLGKLIPVLKSSVKLRKYLRHILASCNYTLVAAINEKLLAPAIEQLQSQGKKGLVVIIDGLDRLDSPRNVWGCHQYENLFIEQAAQLRELSCHVVYTFPLGLVFSEEYVVLQQRFGVTPILLPMIPVQHRDGRDCEQGMGLLRQMVLVRAFPKLQPEERLKRITDVFDSPETLDRLCRISGGNVGTLQEMLYRCLEEGELPLSRTSVEAVIRESRNSLAFAVDNHEWELLVRVAKEHRLTEEAADEILRRSRFVLEYEDDRGRWYDINPLLLEAEQFQAIAPKKL</sequence>
<evidence type="ECO:0000313" key="2">
    <source>
        <dbReference type="Proteomes" id="UP000010471"/>
    </source>
</evidence>
<organism evidence="1 2">
    <name type="scientific">Allocoleopsis franciscana PCC 7113</name>
    <dbReference type="NCBI Taxonomy" id="1173027"/>
    <lineage>
        <taxon>Bacteria</taxon>
        <taxon>Bacillati</taxon>
        <taxon>Cyanobacteriota</taxon>
        <taxon>Cyanophyceae</taxon>
        <taxon>Coleofasciculales</taxon>
        <taxon>Coleofasciculaceae</taxon>
        <taxon>Allocoleopsis</taxon>
        <taxon>Allocoleopsis franciscana</taxon>
    </lineage>
</organism>
<gene>
    <name evidence="1" type="ORF">Mic7113_5162</name>
</gene>
<dbReference type="KEGG" id="mic:Mic7113_5162"/>
<proteinExistence type="predicted"/>
<evidence type="ECO:0000313" key="1">
    <source>
        <dbReference type="EMBL" id="AFZ20818.1"/>
    </source>
</evidence>
<reference evidence="1 2" key="1">
    <citation type="submission" date="2012-06" db="EMBL/GenBank/DDBJ databases">
        <title>Finished chromosome of genome of Microcoleus sp. PCC 7113.</title>
        <authorList>
            <consortium name="US DOE Joint Genome Institute"/>
            <person name="Gugger M."/>
            <person name="Coursin T."/>
            <person name="Rippka R."/>
            <person name="Tandeau De Marsac N."/>
            <person name="Huntemann M."/>
            <person name="Wei C.-L."/>
            <person name="Han J."/>
            <person name="Detter J.C."/>
            <person name="Han C."/>
            <person name="Tapia R."/>
            <person name="Chen A."/>
            <person name="Kyrpides N."/>
            <person name="Mavromatis K."/>
            <person name="Markowitz V."/>
            <person name="Szeto E."/>
            <person name="Ivanova N."/>
            <person name="Pagani I."/>
            <person name="Pati A."/>
            <person name="Goodwin L."/>
            <person name="Nordberg H.P."/>
            <person name="Cantor M.N."/>
            <person name="Hua S.X."/>
            <person name="Woyke T."/>
            <person name="Kerfeld C.A."/>
        </authorList>
    </citation>
    <scope>NUCLEOTIDE SEQUENCE [LARGE SCALE GENOMIC DNA]</scope>
    <source>
        <strain evidence="1 2">PCC 7113</strain>
    </source>
</reference>
<dbReference type="EMBL" id="CP003630">
    <property type="protein sequence ID" value="AFZ20818.1"/>
    <property type="molecule type" value="Genomic_DNA"/>
</dbReference>
<name>K9WKV2_9CYAN</name>
<dbReference type="RefSeq" id="WP_015184951.1">
    <property type="nucleotide sequence ID" value="NC_019738.1"/>
</dbReference>
<keyword evidence="2" id="KW-1185">Reference proteome</keyword>
<accession>K9WKV2</accession>
<dbReference type="OrthoDB" id="477505at2"/>
<dbReference type="PATRIC" id="fig|1173027.3.peg.5720"/>
<dbReference type="STRING" id="1173027.Mic7113_5162"/>
<dbReference type="AlphaFoldDB" id="K9WKV2"/>
<dbReference type="Proteomes" id="UP000010471">
    <property type="component" value="Chromosome"/>
</dbReference>
<dbReference type="Gene3D" id="3.40.50.300">
    <property type="entry name" value="P-loop containing nucleotide triphosphate hydrolases"/>
    <property type="match status" value="1"/>
</dbReference>
<dbReference type="InterPro" id="IPR027417">
    <property type="entry name" value="P-loop_NTPase"/>
</dbReference>
<dbReference type="HOGENOM" id="CLU_041246_0_0_3"/>